<reference evidence="2" key="1">
    <citation type="submission" date="2016-07" db="EMBL/GenBank/DDBJ databases">
        <title>Microvirga ossetica sp. nov. a new species of rhizobia isolated from root nodules of the legume species Vicia alpestris Steven originated from North Ossetia region in the Caucasus.</title>
        <authorList>
            <person name="Safronova V.I."/>
            <person name="Kuznetsova I.G."/>
            <person name="Sazanova A.L."/>
            <person name="Belimov A."/>
            <person name="Andronov E."/>
            <person name="Osledkin Y.S."/>
            <person name="Onishchuk O.P."/>
            <person name="Kurchak O.N."/>
            <person name="Shaposhnikov A.I."/>
            <person name="Willems A."/>
            <person name="Tikhonovich I.A."/>
        </authorList>
    </citation>
    <scope>NUCLEOTIDE SEQUENCE [LARGE SCALE GENOMIC DNA]</scope>
    <source>
        <strain evidence="2">V5/3M</strain>
        <plasmid evidence="2">unnamed1</plasmid>
    </source>
</reference>
<feature type="region of interest" description="Disordered" evidence="1">
    <location>
        <begin position="1"/>
        <end position="27"/>
    </location>
</feature>
<gene>
    <name evidence="2" type="ORF">BB934_31150</name>
</gene>
<proteinExistence type="predicted"/>
<sequence>MIDSTMPDGNVADPDSEKPRPSIHMPRRASRLTLIVSDVKFEQLQDINRADAEAKGVEYETTNLPSWYLPWI</sequence>
<dbReference type="RefSeq" id="WP_157934438.1">
    <property type="nucleotide sequence ID" value="NZ_CP016617.1"/>
</dbReference>
<name>A0A1B2ERW3_9HYPH</name>
<geneLocation type="plasmid" evidence="2">
    <name>unnamed1</name>
</geneLocation>
<evidence type="ECO:0000313" key="2">
    <source>
        <dbReference type="EMBL" id="ANY82716.1"/>
    </source>
</evidence>
<keyword evidence="2" id="KW-0614">Plasmid</keyword>
<evidence type="ECO:0000256" key="1">
    <source>
        <dbReference type="SAM" id="MobiDB-lite"/>
    </source>
</evidence>
<accession>A0A1B2ERW3</accession>
<dbReference type="OrthoDB" id="72471at2"/>
<dbReference type="EMBL" id="CP016617">
    <property type="protein sequence ID" value="ANY82716.1"/>
    <property type="molecule type" value="Genomic_DNA"/>
</dbReference>
<dbReference type="AlphaFoldDB" id="A0A1B2ERW3"/>
<dbReference type="KEGG" id="moc:BB934_31150"/>
<protein>
    <submittedName>
        <fullName evidence="2">Uncharacterized protein</fullName>
    </submittedName>
</protein>
<organism evidence="2">
    <name type="scientific">Microvirga ossetica</name>
    <dbReference type="NCBI Taxonomy" id="1882682"/>
    <lineage>
        <taxon>Bacteria</taxon>
        <taxon>Pseudomonadati</taxon>
        <taxon>Pseudomonadota</taxon>
        <taxon>Alphaproteobacteria</taxon>
        <taxon>Hyphomicrobiales</taxon>
        <taxon>Methylobacteriaceae</taxon>
        <taxon>Microvirga</taxon>
    </lineage>
</organism>